<dbReference type="InParanoid" id="M1DAS5"/>
<sequence length="131" mass="14866">MVDLEFGIPTRRAEMREIVRVKTPHYPMAEKSKEESHDLNLAWCMRRSNSFSEINGLKSSQAKRPRTSGKNPEREDSSALGDSSLDSRKHRYVARELVRKEVGKSRRPGIPSALSGAGRQTQNFRVWLGAL</sequence>
<reference evidence="3" key="1">
    <citation type="journal article" date="2011" name="Nature">
        <title>Genome sequence and analysis of the tuber crop potato.</title>
        <authorList>
            <consortium name="The Potato Genome Sequencing Consortium"/>
        </authorList>
    </citation>
    <scope>NUCLEOTIDE SEQUENCE [LARGE SCALE GENOMIC DNA]</scope>
    <source>
        <strain evidence="3">cv. DM1-3 516 R44</strain>
    </source>
</reference>
<dbReference type="AlphaFoldDB" id="M1DAS5"/>
<name>M1DAS5_SOLTU</name>
<proteinExistence type="predicted"/>
<protein>
    <submittedName>
        <fullName evidence="2">Uncharacterized protein</fullName>
    </submittedName>
</protein>
<feature type="compositionally biased region" description="Basic and acidic residues" evidence="1">
    <location>
        <begin position="93"/>
        <end position="104"/>
    </location>
</feature>
<keyword evidence="3" id="KW-1185">Reference proteome</keyword>
<dbReference type="EnsemblPlants" id="PGSC0003DMT400086003">
    <property type="protein sequence ID" value="PGSC0003DMT400086003"/>
    <property type="gene ID" value="PGSC0003DMG400035574"/>
</dbReference>
<dbReference type="Gramene" id="PGSC0003DMT400086003">
    <property type="protein sequence ID" value="PGSC0003DMT400086003"/>
    <property type="gene ID" value="PGSC0003DMG400035574"/>
</dbReference>
<dbReference type="PaxDb" id="4113-PGSC0003DMT400086003"/>
<evidence type="ECO:0000256" key="1">
    <source>
        <dbReference type="SAM" id="MobiDB-lite"/>
    </source>
</evidence>
<evidence type="ECO:0000313" key="2">
    <source>
        <dbReference type="EnsemblPlants" id="PGSC0003DMT400086003"/>
    </source>
</evidence>
<feature type="region of interest" description="Disordered" evidence="1">
    <location>
        <begin position="54"/>
        <end position="116"/>
    </location>
</feature>
<dbReference type="HOGENOM" id="CLU_1931246_0_0_1"/>
<dbReference type="Proteomes" id="UP000011115">
    <property type="component" value="Unassembled WGS sequence"/>
</dbReference>
<organism evidence="2 3">
    <name type="scientific">Solanum tuberosum</name>
    <name type="common">Potato</name>
    <dbReference type="NCBI Taxonomy" id="4113"/>
    <lineage>
        <taxon>Eukaryota</taxon>
        <taxon>Viridiplantae</taxon>
        <taxon>Streptophyta</taxon>
        <taxon>Embryophyta</taxon>
        <taxon>Tracheophyta</taxon>
        <taxon>Spermatophyta</taxon>
        <taxon>Magnoliopsida</taxon>
        <taxon>eudicotyledons</taxon>
        <taxon>Gunneridae</taxon>
        <taxon>Pentapetalae</taxon>
        <taxon>asterids</taxon>
        <taxon>lamiids</taxon>
        <taxon>Solanales</taxon>
        <taxon>Solanaceae</taxon>
        <taxon>Solanoideae</taxon>
        <taxon>Solaneae</taxon>
        <taxon>Solanum</taxon>
    </lineage>
</organism>
<reference evidence="2" key="2">
    <citation type="submission" date="2015-06" db="UniProtKB">
        <authorList>
            <consortium name="EnsemblPlants"/>
        </authorList>
    </citation>
    <scope>IDENTIFICATION</scope>
    <source>
        <strain evidence="2">DM1-3 516 R44</strain>
    </source>
</reference>
<evidence type="ECO:0000313" key="3">
    <source>
        <dbReference type="Proteomes" id="UP000011115"/>
    </source>
</evidence>
<accession>M1DAS5</accession>